<dbReference type="InterPro" id="IPR029058">
    <property type="entry name" value="AB_hydrolase_fold"/>
</dbReference>
<evidence type="ECO:0000313" key="4">
    <source>
        <dbReference type="Proteomes" id="UP000014463"/>
    </source>
</evidence>
<keyword evidence="4" id="KW-1185">Reference proteome</keyword>
<dbReference type="STRING" id="1121939.L861_17315"/>
<dbReference type="GO" id="GO:0008239">
    <property type="term" value="F:dipeptidyl-peptidase activity"/>
    <property type="evidence" value="ECO:0007669"/>
    <property type="project" value="InterPro"/>
</dbReference>
<dbReference type="NCBIfam" id="TIGR00976">
    <property type="entry name" value="CocE_NonD"/>
    <property type="match status" value="1"/>
</dbReference>
<dbReference type="Pfam" id="PF02129">
    <property type="entry name" value="Peptidase_S15"/>
    <property type="match status" value="1"/>
</dbReference>
<proteinExistence type="predicted"/>
<keyword evidence="1" id="KW-0378">Hydrolase</keyword>
<accession>S2KMF4</accession>
<dbReference type="Gene3D" id="3.40.50.1820">
    <property type="entry name" value="alpha/beta hydrolase"/>
    <property type="match status" value="1"/>
</dbReference>
<dbReference type="PANTHER" id="PTHR43056:SF10">
    <property type="entry name" value="COCE_NOND FAMILY, PUTATIVE (AFU_ORTHOLOGUE AFUA_7G00600)-RELATED"/>
    <property type="match status" value="1"/>
</dbReference>
<dbReference type="InterPro" id="IPR013736">
    <property type="entry name" value="Xaa-Pro_dipept_C"/>
</dbReference>
<protein>
    <recommendedName>
        <fullName evidence="2">Xaa-Pro dipeptidyl-peptidase C-terminal domain-containing protein</fullName>
    </recommendedName>
</protein>
<dbReference type="PATRIC" id="fig|1121939.11.peg.932"/>
<feature type="domain" description="Xaa-Pro dipeptidyl-peptidase C-terminal" evidence="2">
    <location>
        <begin position="300"/>
        <end position="556"/>
    </location>
</feature>
<dbReference type="SMART" id="SM00939">
    <property type="entry name" value="PepX_C"/>
    <property type="match status" value="1"/>
</dbReference>
<dbReference type="Pfam" id="PF08530">
    <property type="entry name" value="PepX_C"/>
    <property type="match status" value="1"/>
</dbReference>
<evidence type="ECO:0000259" key="2">
    <source>
        <dbReference type="SMART" id="SM00939"/>
    </source>
</evidence>
<dbReference type="AlphaFoldDB" id="S2KMF4"/>
<evidence type="ECO:0000256" key="1">
    <source>
        <dbReference type="ARBA" id="ARBA00022801"/>
    </source>
</evidence>
<dbReference type="Gene3D" id="1.10.3020.10">
    <property type="entry name" value="alpha-amino acid ester hydrolase ( Helical cap domain)"/>
    <property type="match status" value="1"/>
</dbReference>
<dbReference type="eggNOG" id="COG2936">
    <property type="taxonomic scope" value="Bacteria"/>
</dbReference>
<dbReference type="InterPro" id="IPR050585">
    <property type="entry name" value="Xaa-Pro_dipeptidyl-ppase/CocE"/>
</dbReference>
<dbReference type="EMBL" id="ASTJ01000012">
    <property type="protein sequence ID" value="EPC03302.1"/>
    <property type="molecule type" value="Genomic_DNA"/>
</dbReference>
<reference evidence="3 4" key="1">
    <citation type="journal article" date="2013" name="Genome Announc.">
        <title>Draft genome sequence of the moderately halophilic gammaproteobacterium Halomonas anticariensis FP35.</title>
        <authorList>
            <person name="Tahrioui A."/>
            <person name="Quesada E."/>
            <person name="Llamas I."/>
        </authorList>
    </citation>
    <scope>NUCLEOTIDE SEQUENCE [LARGE SCALE GENOMIC DNA]</scope>
    <source>
        <strain evidence="4">DSM 16096 / CECT 5854 / LMG 22089 / FP35</strain>
    </source>
</reference>
<evidence type="ECO:0000313" key="3">
    <source>
        <dbReference type="EMBL" id="EPC03302.1"/>
    </source>
</evidence>
<dbReference type="PANTHER" id="PTHR43056">
    <property type="entry name" value="PEPTIDASE S9 PROLYL OLIGOPEPTIDASE"/>
    <property type="match status" value="1"/>
</dbReference>
<name>S2KMF4_LITA3</name>
<dbReference type="Proteomes" id="UP000014463">
    <property type="component" value="Unassembled WGS sequence"/>
</dbReference>
<comment type="caution">
    <text evidence="3">The sequence shown here is derived from an EMBL/GenBank/DDBJ whole genome shotgun (WGS) entry which is preliminary data.</text>
</comment>
<dbReference type="InterPro" id="IPR008979">
    <property type="entry name" value="Galactose-bd-like_sf"/>
</dbReference>
<sequence>MKGLPPLEERGMDDGQAANVTVIENSWIPMSDGCRLAAKLWLPVDAAEHPVPAILEYIPYRKRDFKAVRDSEVHGFFARHGYAAVRVDLRGSGDSDGVLQDEYLQQELDDGIEVIRWIAAQPWCNGRVGMIGISWGGFNGLQIAALQPPELHAVITVCSSDDRYTDDVHYMGGCLLTDNLSWASVMLSYNACPPDPAIVGERWRELWFKRLEESGLWLKTWLEHQRRDAFWRHASVCEDFAAIRCPVFAVSGWADGYCNTVFRLIQHLDVPRKGLVGPWGHKYPHMGGPGPSIDFLGECVRWWDRWLKDIDNGVDAEPMLRAWMQDTVSPISDDRPGRWVAEEQWPSRRLHTRAFALAAGRLEPGADGADSHAPREIRSPLSVGMFAGKWCSYSESTDLPSDQRLEDGGSLCFDTPPLEEDIEILGQPVVELELSTDQPQAMVAVRLSDIGSDGTVTLITYGLLNLSHRGGHTRPEPIRPSERYRVSVRLNHVAQRFPVGNRIRVAISSSYWPLAWPSPAPVTLTIHPGGRLLLPERPSREADTDLHDLGVPRAAPGPATTLLVPAHREWTVLFNLATNEATLQVIDNDGMWRLDELGLTIGYDVSERYTYVNDDYATLRGEVINSRSFERGDWHVIATTRTKLTSTPTHFHLDATVDAYEGDVRVFSRTWNETVRRDNI</sequence>
<organism evidence="3 4">
    <name type="scientific">Litchfieldella anticariensis (strain DSM 16096 / CECT 5854 / CIP 108499 / LMG 22089 / FP35)</name>
    <name type="common">Halomonas anticariensis</name>
    <dbReference type="NCBI Taxonomy" id="1121939"/>
    <lineage>
        <taxon>Bacteria</taxon>
        <taxon>Pseudomonadati</taxon>
        <taxon>Pseudomonadota</taxon>
        <taxon>Gammaproteobacteria</taxon>
        <taxon>Oceanospirillales</taxon>
        <taxon>Halomonadaceae</taxon>
        <taxon>Litchfieldella</taxon>
    </lineage>
</organism>
<gene>
    <name evidence="3" type="ORF">L861_17315</name>
</gene>
<dbReference type="SUPFAM" id="SSF49785">
    <property type="entry name" value="Galactose-binding domain-like"/>
    <property type="match status" value="1"/>
</dbReference>
<dbReference type="SUPFAM" id="SSF53474">
    <property type="entry name" value="alpha/beta-Hydrolases"/>
    <property type="match status" value="1"/>
</dbReference>
<dbReference type="InterPro" id="IPR005674">
    <property type="entry name" value="CocE/Ser_esterase"/>
</dbReference>
<dbReference type="InterPro" id="IPR000383">
    <property type="entry name" value="Xaa-Pro-like_dom"/>
</dbReference>
<dbReference type="OrthoDB" id="9806163at2"/>
<dbReference type="Gene3D" id="2.60.120.260">
    <property type="entry name" value="Galactose-binding domain-like"/>
    <property type="match status" value="1"/>
</dbReference>